<keyword evidence="2" id="KW-0812">Transmembrane</keyword>
<reference evidence="3 4" key="1">
    <citation type="journal article" date="2016" name="Sci. Rep.">
        <title>Insights into Adaptations to a Near-Obligate Nematode Endoparasitic Lifestyle from the Finished Genome of Drechmeria coniospora.</title>
        <authorList>
            <person name="Zhang L."/>
            <person name="Zhou Z."/>
            <person name="Guo Q."/>
            <person name="Fokkens L."/>
            <person name="Miskei M."/>
            <person name="Pocsi I."/>
            <person name="Zhang W."/>
            <person name="Chen M."/>
            <person name="Wang L."/>
            <person name="Sun Y."/>
            <person name="Donzelli B.G."/>
            <person name="Gibson D.M."/>
            <person name="Nelson D.R."/>
            <person name="Luo J.G."/>
            <person name="Rep M."/>
            <person name="Liu H."/>
            <person name="Yang S."/>
            <person name="Wang J."/>
            <person name="Krasnoff S.B."/>
            <person name="Xu Y."/>
            <person name="Molnar I."/>
            <person name="Lin M."/>
        </authorList>
    </citation>
    <scope>NUCLEOTIDE SEQUENCE [LARGE SCALE GENOMIC DNA]</scope>
    <source>
        <strain evidence="3 4">ARSEF 6962</strain>
    </source>
</reference>
<dbReference type="RefSeq" id="XP_040655612.1">
    <property type="nucleotide sequence ID" value="XM_040805508.1"/>
</dbReference>
<dbReference type="AlphaFoldDB" id="A0A151GGM9"/>
<evidence type="ECO:0000256" key="1">
    <source>
        <dbReference type="SAM" id="MobiDB-lite"/>
    </source>
</evidence>
<evidence type="ECO:0000313" key="4">
    <source>
        <dbReference type="Proteomes" id="UP000076580"/>
    </source>
</evidence>
<protein>
    <recommendedName>
        <fullName evidence="5">Glycosyl transferase CAP10 domain-containing protein</fullName>
    </recommendedName>
</protein>
<dbReference type="Proteomes" id="UP000076580">
    <property type="component" value="Chromosome 03"/>
</dbReference>
<comment type="caution">
    <text evidence="3">The sequence shown here is derived from an EMBL/GenBank/DDBJ whole genome shotgun (WGS) entry which is preliminary data.</text>
</comment>
<dbReference type="InterPro" id="IPR051091">
    <property type="entry name" value="O-Glucosyltr/Glycosyltrsf_90"/>
</dbReference>
<evidence type="ECO:0008006" key="5">
    <source>
        <dbReference type="Google" id="ProtNLM"/>
    </source>
</evidence>
<dbReference type="PANTHER" id="PTHR12203:SF35">
    <property type="entry name" value="PROTEIN O-GLUCOSYLTRANSFERASE 1"/>
    <property type="match status" value="1"/>
</dbReference>
<organism evidence="3 4">
    <name type="scientific">Drechmeria coniospora</name>
    <name type="common">Nematophagous fungus</name>
    <name type="synonym">Meria coniospora</name>
    <dbReference type="NCBI Taxonomy" id="98403"/>
    <lineage>
        <taxon>Eukaryota</taxon>
        <taxon>Fungi</taxon>
        <taxon>Dikarya</taxon>
        <taxon>Ascomycota</taxon>
        <taxon>Pezizomycotina</taxon>
        <taxon>Sordariomycetes</taxon>
        <taxon>Hypocreomycetidae</taxon>
        <taxon>Hypocreales</taxon>
        <taxon>Ophiocordycipitaceae</taxon>
        <taxon>Drechmeria</taxon>
    </lineage>
</organism>
<accession>A0A151GGM9</accession>
<feature type="transmembrane region" description="Helical" evidence="2">
    <location>
        <begin position="12"/>
        <end position="31"/>
    </location>
</feature>
<evidence type="ECO:0000256" key="2">
    <source>
        <dbReference type="SAM" id="Phobius"/>
    </source>
</evidence>
<dbReference type="GeneID" id="63720873"/>
<dbReference type="PANTHER" id="PTHR12203">
    <property type="entry name" value="KDEL LYS-ASP-GLU-LEU CONTAINING - RELATED"/>
    <property type="match status" value="1"/>
</dbReference>
<feature type="region of interest" description="Disordered" evidence="1">
    <location>
        <begin position="903"/>
        <end position="926"/>
    </location>
</feature>
<proteinExistence type="predicted"/>
<dbReference type="InParanoid" id="A0A151GGM9"/>
<sequence>MASDGSNMRPVHFTTVTLLFCSAALGIAWPWRQSASPPVQLQVKERLDATRSGLGWASLVRSVRNVPSRARHLHRSLVLLLVCVVARSALFWLTIRTTQCSRVGIEAFLPLFSLFAELALPDEPASSSLARAGWPSAKSRLGRWLSSRTAYAVCASAWALSAMSALDGTRVETGTACPAGWRWTLTPLAQSVMCVLDAVALGCGARLRAREVDDDADDVSESLAAGLLFAAGCVFLLSFPSWLSDSGLYLAFSLSARDIWQLCAHSLVAATAILSALHLLRDFPPTLVALIMTEVGLFGHRYPKLHVDLVALVLPSTGLAAQQPLLAALLSTMLWRLAASLRPALQTQTFRILHKWLLASHVGVVLFAAACETLFPTSPAVVSVGQAVEELVFSAKVERDGWLSRASVSTSLPEAVAEYTRRHGMPPPPNFDKWYAFAVEKESAIVDDFGQIYRDTRPFWGVEPSVVRGRTMHLLENPMLGMGGLSIENGTVDLSPHIPGTHRWMAESFRQMIEPFAAWLPDMVLAMNLDDECRVAVPFREREALEARAADSTSRLLVNSIGGETTAEFTSAHVSVPASTGPFPEPTGPGWGLFGVDSVGPHFTDNVRRPIYPGWVAAACPPGSAARTSRWWDWSSLCVACMEPHSRLTSGGPVLSNATLAHSLCHQPDVARLDGFAMSPSSMVGTNTLFPVFSQGRVGGFSDLLVPSPWDYSDKSAHVEAEDVHWVNKTNGLYWRGSATDGFAAHGVWPGFLRARFVHEAYEVAMTQSGDPSNDLSVNASYVDVLPKCDPGDCADELASFRHWGSAATDSRPAEADRVSAPLPFKESWTFRHLMDMDGAGFSGRFRSFLQSHSLVYRAALFRTWYDERIFAWHDYVPVDVRLGRGFWATLRYLAGVSGIGAQPESGDQGASDKSTGERTARKIASQGRRSALAHLRKEDMQVYMFRLLLEWGRLVSDDREKLAYSVDGQGSRNLKRSV</sequence>
<keyword evidence="2" id="KW-0472">Membrane</keyword>
<keyword evidence="2" id="KW-1133">Transmembrane helix</keyword>
<keyword evidence="4" id="KW-1185">Reference proteome</keyword>
<dbReference type="STRING" id="98403.A0A151GGM9"/>
<name>A0A151GGM9_DRECN</name>
<feature type="transmembrane region" description="Helical" evidence="2">
    <location>
        <begin position="77"/>
        <end position="95"/>
    </location>
</feature>
<evidence type="ECO:0000313" key="3">
    <source>
        <dbReference type="EMBL" id="KYK56260.1"/>
    </source>
</evidence>
<gene>
    <name evidence="3" type="ORF">DCS_08230</name>
</gene>
<dbReference type="EMBL" id="LAYC01000003">
    <property type="protein sequence ID" value="KYK56260.1"/>
    <property type="molecule type" value="Genomic_DNA"/>
</dbReference>